<dbReference type="OrthoDB" id="6152270at2759"/>
<keyword evidence="3" id="KW-1185">Reference proteome</keyword>
<comment type="caution">
    <text evidence="2">The sequence shown here is derived from an EMBL/GenBank/DDBJ whole genome shotgun (WGS) entry which is preliminary data.</text>
</comment>
<evidence type="ECO:0000313" key="3">
    <source>
        <dbReference type="Proteomes" id="UP000749559"/>
    </source>
</evidence>
<protein>
    <submittedName>
        <fullName evidence="2">Uncharacterized protein</fullName>
    </submittedName>
</protein>
<gene>
    <name evidence="2" type="ORF">OFUS_LOCUS2612</name>
</gene>
<keyword evidence="1" id="KW-0175">Coiled coil</keyword>
<accession>A0A8S4N1T7</accession>
<dbReference type="Proteomes" id="UP000749559">
    <property type="component" value="Unassembled WGS sequence"/>
</dbReference>
<proteinExistence type="predicted"/>
<evidence type="ECO:0000313" key="2">
    <source>
        <dbReference type="EMBL" id="CAH1775287.1"/>
    </source>
</evidence>
<reference evidence="2" key="1">
    <citation type="submission" date="2022-03" db="EMBL/GenBank/DDBJ databases">
        <authorList>
            <person name="Martin C."/>
        </authorList>
    </citation>
    <scope>NUCLEOTIDE SEQUENCE</scope>
</reference>
<dbReference type="AlphaFoldDB" id="A0A8S4N1T7"/>
<organism evidence="2 3">
    <name type="scientific">Owenia fusiformis</name>
    <name type="common">Polychaete worm</name>
    <dbReference type="NCBI Taxonomy" id="6347"/>
    <lineage>
        <taxon>Eukaryota</taxon>
        <taxon>Metazoa</taxon>
        <taxon>Spiralia</taxon>
        <taxon>Lophotrochozoa</taxon>
        <taxon>Annelida</taxon>
        <taxon>Polychaeta</taxon>
        <taxon>Sedentaria</taxon>
        <taxon>Canalipalpata</taxon>
        <taxon>Sabellida</taxon>
        <taxon>Oweniida</taxon>
        <taxon>Oweniidae</taxon>
        <taxon>Owenia</taxon>
    </lineage>
</organism>
<feature type="coiled-coil region" evidence="1">
    <location>
        <begin position="80"/>
        <end position="107"/>
    </location>
</feature>
<name>A0A8S4N1T7_OWEFU</name>
<evidence type="ECO:0000256" key="1">
    <source>
        <dbReference type="SAM" id="Coils"/>
    </source>
</evidence>
<sequence>VHSSTSIPYLFKKNLQKLYKKKKFLLQAIPSMAQGNIILSWLLLSCLFSVAVAHTQCSYEHTNEDTTQQCDPGVLLAKEMRKMATEIDRLEGLIKELQRDKHRHIESDYVDYYDEIAQATCTAMNTEGRETFAVRRACTGSATRTCQVICEDPALKVQSGDPNIYNRPMSCFNALHVYQNRPRFPHGQGIEKLGLQVYRYNHCTNTACGPNYCCCRNS</sequence>
<dbReference type="EMBL" id="CAIIXF020000001">
    <property type="protein sequence ID" value="CAH1775287.1"/>
    <property type="molecule type" value="Genomic_DNA"/>
</dbReference>
<feature type="non-terminal residue" evidence="2">
    <location>
        <position position="218"/>
    </location>
</feature>